<keyword evidence="1" id="KW-0812">Transmembrane</keyword>
<name>A0A562YBI3_9FLAO</name>
<gene>
    <name evidence="2" type="ORF">E1J38_012605</name>
</gene>
<sequence length="99" mass="11076">MNRALFRAGHLYILLFGLINTALGAHLKLSKTKWINLTQKLDSLVIFSATILVVCGFFVELPTNDIERPLTRFSLYLILFGVSVHGLISLVSCKKNLNT</sequence>
<keyword evidence="3" id="KW-1185">Reference proteome</keyword>
<feature type="transmembrane region" description="Helical" evidence="1">
    <location>
        <begin position="73"/>
        <end position="92"/>
    </location>
</feature>
<feature type="transmembrane region" description="Helical" evidence="1">
    <location>
        <begin position="43"/>
        <end position="61"/>
    </location>
</feature>
<evidence type="ECO:0000313" key="3">
    <source>
        <dbReference type="Proteomes" id="UP000295814"/>
    </source>
</evidence>
<dbReference type="Proteomes" id="UP000295814">
    <property type="component" value="Unassembled WGS sequence"/>
</dbReference>
<comment type="caution">
    <text evidence="2">The sequence shown here is derived from an EMBL/GenBank/DDBJ whole genome shotgun (WGS) entry which is preliminary data.</text>
</comment>
<evidence type="ECO:0000256" key="1">
    <source>
        <dbReference type="SAM" id="Phobius"/>
    </source>
</evidence>
<dbReference type="AlphaFoldDB" id="A0A562YBI3"/>
<dbReference type="EMBL" id="SMZJ02000008">
    <property type="protein sequence ID" value="TWO31734.1"/>
    <property type="molecule type" value="Genomic_DNA"/>
</dbReference>
<protein>
    <submittedName>
        <fullName evidence="2">Uncharacterized protein</fullName>
    </submittedName>
</protein>
<accession>A0A562YBI3</accession>
<evidence type="ECO:0000313" key="2">
    <source>
        <dbReference type="EMBL" id="TWO31734.1"/>
    </source>
</evidence>
<proteinExistence type="predicted"/>
<keyword evidence="1" id="KW-1133">Transmembrane helix</keyword>
<dbReference type="OrthoDB" id="1445914at2"/>
<reference evidence="2 3" key="1">
    <citation type="submission" date="2019-07" db="EMBL/GenBank/DDBJ databases">
        <title>Seonamhaeicola sp. W255 draft genome.</title>
        <authorList>
            <person name="Zhang X.-Y."/>
            <person name="Zhang R."/>
            <person name="Zhong Y.-L."/>
            <person name="Du Z.-J."/>
        </authorList>
    </citation>
    <scope>NUCLEOTIDE SEQUENCE [LARGE SCALE GENOMIC DNA]</scope>
    <source>
        <strain evidence="2 3">W255</strain>
    </source>
</reference>
<keyword evidence="1" id="KW-0472">Membrane</keyword>
<organism evidence="2 3">
    <name type="scientific">Seonamhaeicola sediminis</name>
    <dbReference type="NCBI Taxonomy" id="2528206"/>
    <lineage>
        <taxon>Bacteria</taxon>
        <taxon>Pseudomonadati</taxon>
        <taxon>Bacteroidota</taxon>
        <taxon>Flavobacteriia</taxon>
        <taxon>Flavobacteriales</taxon>
        <taxon>Flavobacteriaceae</taxon>
    </lineage>
</organism>